<evidence type="ECO:0000256" key="3">
    <source>
        <dbReference type="ARBA" id="ARBA00022525"/>
    </source>
</evidence>
<feature type="signal peptide" evidence="8">
    <location>
        <begin position="1"/>
        <end position="31"/>
    </location>
</feature>
<evidence type="ECO:0000256" key="5">
    <source>
        <dbReference type="ARBA" id="ARBA00023022"/>
    </source>
</evidence>
<name>G1PZ56_MYOLU</name>
<reference evidence="9" key="3">
    <citation type="submission" date="2025-09" db="UniProtKB">
        <authorList>
            <consortium name="Ensembl"/>
        </authorList>
    </citation>
    <scope>IDENTIFICATION</scope>
</reference>
<organism evidence="9 10">
    <name type="scientific">Myotis lucifugus</name>
    <name type="common">Little brown bat</name>
    <dbReference type="NCBI Taxonomy" id="59463"/>
    <lineage>
        <taxon>Eukaryota</taxon>
        <taxon>Metazoa</taxon>
        <taxon>Chordata</taxon>
        <taxon>Craniata</taxon>
        <taxon>Vertebrata</taxon>
        <taxon>Euteleostomi</taxon>
        <taxon>Mammalia</taxon>
        <taxon>Eutheria</taxon>
        <taxon>Laurasiatheria</taxon>
        <taxon>Chiroptera</taxon>
        <taxon>Yangochiroptera</taxon>
        <taxon>Vespertilionidae</taxon>
        <taxon>Myotis</taxon>
    </lineage>
</organism>
<dbReference type="GO" id="GO:0050830">
    <property type="term" value="P:defense response to Gram-positive bacterium"/>
    <property type="evidence" value="ECO:0007669"/>
    <property type="project" value="TreeGrafter"/>
</dbReference>
<accession>G1PZ56</accession>
<dbReference type="InterPro" id="IPR046350">
    <property type="entry name" value="Cystatin_sf"/>
</dbReference>
<keyword evidence="8" id="KW-0732">Signal</keyword>
<feature type="region of interest" description="Disordered" evidence="7">
    <location>
        <begin position="128"/>
        <end position="185"/>
    </location>
</feature>
<dbReference type="Ensembl" id="ENSMLUT00000022878.1">
    <property type="protein sequence ID" value="ENSMLUP00000016738.1"/>
    <property type="gene ID" value="ENSMLUG00000030176.1"/>
</dbReference>
<dbReference type="GO" id="GO:0045087">
    <property type="term" value="P:innate immune response"/>
    <property type="evidence" value="ECO:0007669"/>
    <property type="project" value="TreeGrafter"/>
</dbReference>
<dbReference type="PANTHER" id="PTHR10206:SF2">
    <property type="entry name" value="CATHELICIDIN ANTIMICROBIAL PEPTIDE"/>
    <property type="match status" value="1"/>
</dbReference>
<dbReference type="GO" id="GO:0005615">
    <property type="term" value="C:extracellular space"/>
    <property type="evidence" value="ECO:0007669"/>
    <property type="project" value="TreeGrafter"/>
</dbReference>
<sequence length="185" mass="20564">METQRNSLCWGHWSLLLLLLGLAMPTPPAAAWALSYQEAVRLVVQGFNQRSREASLYRLLQQDPQPQGDLNPDTPKPVSFTVKETVCPRTTRQPPEQCDFKENGLVKECAGTVTLDPDNGYIDVVCEEKGPPQPPDLQPQTPDINKQHPQVRRKETRAWRLPAPIGLWAPPGDGPAEPDPPVHGL</sequence>
<evidence type="ECO:0000256" key="2">
    <source>
        <dbReference type="ARBA" id="ARBA00005320"/>
    </source>
</evidence>
<evidence type="ECO:0000256" key="7">
    <source>
        <dbReference type="SAM" id="MobiDB-lite"/>
    </source>
</evidence>
<dbReference type="PANTHER" id="PTHR10206">
    <property type="entry name" value="CATHELICIDIN"/>
    <property type="match status" value="1"/>
</dbReference>
<dbReference type="GO" id="GO:0001530">
    <property type="term" value="F:lipopolysaccharide binding"/>
    <property type="evidence" value="ECO:0007669"/>
    <property type="project" value="TreeGrafter"/>
</dbReference>
<dbReference type="eggNOG" id="ENOG502SAES">
    <property type="taxonomic scope" value="Eukaryota"/>
</dbReference>
<dbReference type="GO" id="GO:0050829">
    <property type="term" value="P:defense response to Gram-negative bacterium"/>
    <property type="evidence" value="ECO:0007669"/>
    <property type="project" value="TreeGrafter"/>
</dbReference>
<dbReference type="InterPro" id="IPR001894">
    <property type="entry name" value="Cathelicidin-like"/>
</dbReference>
<dbReference type="GeneTree" id="ENSGT00390000000410"/>
<dbReference type="AlphaFoldDB" id="G1PZ56"/>
<dbReference type="OMA" id="RPLEQCD"/>
<evidence type="ECO:0008006" key="11">
    <source>
        <dbReference type="Google" id="ProtNLM"/>
    </source>
</evidence>
<evidence type="ECO:0000313" key="9">
    <source>
        <dbReference type="Ensembl" id="ENSMLUP00000016738.1"/>
    </source>
</evidence>
<proteinExistence type="inferred from homology"/>
<dbReference type="SUPFAM" id="SSF54403">
    <property type="entry name" value="Cystatin/monellin"/>
    <property type="match status" value="1"/>
</dbReference>
<dbReference type="PROSITE" id="PS00947">
    <property type="entry name" value="CATHELICIDINS_2"/>
    <property type="match status" value="1"/>
</dbReference>
<feature type="chain" id="PRO_5003417732" description="Cathelicidin antimicrobial peptide" evidence="8">
    <location>
        <begin position="32"/>
        <end position="185"/>
    </location>
</feature>
<dbReference type="Pfam" id="PF00666">
    <property type="entry name" value="Cathelicidins"/>
    <property type="match status" value="1"/>
</dbReference>
<dbReference type="Proteomes" id="UP000001074">
    <property type="component" value="Unassembled WGS sequence"/>
</dbReference>
<evidence type="ECO:0000256" key="1">
    <source>
        <dbReference type="ARBA" id="ARBA00004613"/>
    </source>
</evidence>
<evidence type="ECO:0000256" key="8">
    <source>
        <dbReference type="SAM" id="SignalP"/>
    </source>
</evidence>
<protein>
    <recommendedName>
        <fullName evidence="11">Cathelicidin antimicrobial peptide</fullName>
    </recommendedName>
</protein>
<comment type="subcellular location">
    <subcellularLocation>
        <location evidence="1">Secreted</location>
    </subcellularLocation>
</comment>
<dbReference type="HOGENOM" id="CLU_121724_0_0_1"/>
<dbReference type="GO" id="GO:0061844">
    <property type="term" value="P:antimicrobial humoral immune response mediated by antimicrobial peptide"/>
    <property type="evidence" value="ECO:0007669"/>
    <property type="project" value="TreeGrafter"/>
</dbReference>
<keyword evidence="4" id="KW-0929">Antimicrobial</keyword>
<reference evidence="9 10" key="1">
    <citation type="journal article" date="2011" name="Nature">
        <title>A high-resolution map of human evolutionary constraint using 29 mammals.</title>
        <authorList>
            <person name="Lindblad-Toh K."/>
            <person name="Garber M."/>
            <person name="Zuk O."/>
            <person name="Lin M.F."/>
            <person name="Parker B.J."/>
            <person name="Washietl S."/>
            <person name="Kheradpour P."/>
            <person name="Ernst J."/>
            <person name="Jordan G."/>
            <person name="Mauceli E."/>
            <person name="Ward L.D."/>
            <person name="Lowe C.B."/>
            <person name="Holloway A.K."/>
            <person name="Clamp M."/>
            <person name="Gnerre S."/>
            <person name="Alfoldi J."/>
            <person name="Beal K."/>
            <person name="Chang J."/>
            <person name="Clawson H."/>
            <person name="Cuff J."/>
            <person name="Di Palma F."/>
            <person name="Fitzgerald S."/>
            <person name="Flicek P."/>
            <person name="Guttman M."/>
            <person name="Hubisz M.J."/>
            <person name="Jaffe D.B."/>
            <person name="Jungreis I."/>
            <person name="Kent W.J."/>
            <person name="Kostka D."/>
            <person name="Lara M."/>
            <person name="Martins A.L."/>
            <person name="Massingham T."/>
            <person name="Moltke I."/>
            <person name="Raney B.J."/>
            <person name="Rasmussen M.D."/>
            <person name="Robinson J."/>
            <person name="Stark A."/>
            <person name="Vilella A.J."/>
            <person name="Wen J."/>
            <person name="Xie X."/>
            <person name="Zody M.C."/>
            <person name="Baldwin J."/>
            <person name="Bloom T."/>
            <person name="Chin C.W."/>
            <person name="Heiman D."/>
            <person name="Nicol R."/>
            <person name="Nusbaum C."/>
            <person name="Young S."/>
            <person name="Wilkinson J."/>
            <person name="Worley K.C."/>
            <person name="Kovar C.L."/>
            <person name="Muzny D.M."/>
            <person name="Gibbs R.A."/>
            <person name="Cree A."/>
            <person name="Dihn H.H."/>
            <person name="Fowler G."/>
            <person name="Jhangiani S."/>
            <person name="Joshi V."/>
            <person name="Lee S."/>
            <person name="Lewis L.R."/>
            <person name="Nazareth L.V."/>
            <person name="Okwuonu G."/>
            <person name="Santibanez J."/>
            <person name="Warren W.C."/>
            <person name="Mardis E.R."/>
            <person name="Weinstock G.M."/>
            <person name="Wilson R.K."/>
            <person name="Delehaunty K."/>
            <person name="Dooling D."/>
            <person name="Fronik C."/>
            <person name="Fulton L."/>
            <person name="Fulton B."/>
            <person name="Graves T."/>
            <person name="Minx P."/>
            <person name="Sodergren E."/>
            <person name="Birney E."/>
            <person name="Margulies E.H."/>
            <person name="Herrero J."/>
            <person name="Green E.D."/>
            <person name="Haussler D."/>
            <person name="Siepel A."/>
            <person name="Goldman N."/>
            <person name="Pollard K.S."/>
            <person name="Pedersen J.S."/>
            <person name="Lander E.S."/>
            <person name="Kellis M."/>
        </authorList>
    </citation>
    <scope>NUCLEOTIDE SEQUENCE [LARGE SCALE GENOMIC DNA]</scope>
</reference>
<dbReference type="Gene3D" id="3.10.450.10">
    <property type="match status" value="1"/>
</dbReference>
<dbReference type="InParanoid" id="G1PZ56"/>
<evidence type="ECO:0000256" key="6">
    <source>
        <dbReference type="ARBA" id="ARBA00023157"/>
    </source>
</evidence>
<evidence type="ECO:0000256" key="4">
    <source>
        <dbReference type="ARBA" id="ARBA00022529"/>
    </source>
</evidence>
<comment type="similarity">
    <text evidence="2">Belongs to the cathelicidin family.</text>
</comment>
<dbReference type="FunFam" id="3.10.450.10:FF:000003">
    <property type="entry name" value="Cathelicidin antimicrobial peptide"/>
    <property type="match status" value="1"/>
</dbReference>
<dbReference type="EMBL" id="AAPE02060880">
    <property type="status" value="NOT_ANNOTATED_CDS"/>
    <property type="molecule type" value="Genomic_DNA"/>
</dbReference>
<dbReference type="InterPro" id="IPR018216">
    <property type="entry name" value="Cathelicidin_CS"/>
</dbReference>
<dbReference type="STRING" id="59463.ENSMLUP00000016738"/>
<dbReference type="FunCoup" id="G1PZ56">
    <property type="interactions" value="172"/>
</dbReference>
<reference evidence="9" key="2">
    <citation type="submission" date="2025-08" db="UniProtKB">
        <authorList>
            <consortium name="Ensembl"/>
        </authorList>
    </citation>
    <scope>IDENTIFICATION</scope>
</reference>
<evidence type="ECO:0000313" key="10">
    <source>
        <dbReference type="Proteomes" id="UP000001074"/>
    </source>
</evidence>
<keyword evidence="6" id="KW-1015">Disulfide bond</keyword>
<keyword evidence="3" id="KW-0964">Secreted</keyword>
<keyword evidence="10" id="KW-1185">Reference proteome</keyword>
<keyword evidence="5" id="KW-0044">Antibiotic</keyword>